<dbReference type="InterPro" id="IPR007235">
    <property type="entry name" value="Glyco_trans_28_C"/>
</dbReference>
<evidence type="ECO:0000259" key="1">
    <source>
        <dbReference type="Pfam" id="PF04101"/>
    </source>
</evidence>
<dbReference type="SUPFAM" id="SSF53756">
    <property type="entry name" value="UDP-Glycosyltransferase/glycogen phosphorylase"/>
    <property type="match status" value="1"/>
</dbReference>
<organism evidence="2">
    <name type="scientific">bioreactor metagenome</name>
    <dbReference type="NCBI Taxonomy" id="1076179"/>
    <lineage>
        <taxon>unclassified sequences</taxon>
        <taxon>metagenomes</taxon>
        <taxon>ecological metagenomes</taxon>
    </lineage>
</organism>
<dbReference type="CDD" id="cd03785">
    <property type="entry name" value="GT28_MurG"/>
    <property type="match status" value="1"/>
</dbReference>
<keyword evidence="2" id="KW-0328">Glycosyltransferase</keyword>
<dbReference type="AlphaFoldDB" id="A0A645DK92"/>
<dbReference type="Gene3D" id="3.40.50.2000">
    <property type="entry name" value="Glycogen Phosphorylase B"/>
    <property type="match status" value="2"/>
</dbReference>
<gene>
    <name evidence="2" type="primary">murG_32</name>
    <name evidence="2" type="ORF">SDC9_136100</name>
</gene>
<dbReference type="EC" id="2.4.1.227" evidence="2"/>
<dbReference type="PANTHER" id="PTHR21015:SF22">
    <property type="entry name" value="GLYCOSYLTRANSFERASE"/>
    <property type="match status" value="1"/>
</dbReference>
<reference evidence="2" key="1">
    <citation type="submission" date="2019-08" db="EMBL/GenBank/DDBJ databases">
        <authorList>
            <person name="Kucharzyk K."/>
            <person name="Murdoch R.W."/>
            <person name="Higgins S."/>
            <person name="Loffler F."/>
        </authorList>
    </citation>
    <scope>NUCLEOTIDE SEQUENCE</scope>
</reference>
<evidence type="ECO:0000313" key="2">
    <source>
        <dbReference type="EMBL" id="MPM88992.1"/>
    </source>
</evidence>
<protein>
    <submittedName>
        <fullName evidence="2">UDP-N-acetylglucosamine--N-acetylmuramyl-(Pentapeptide) pyrophosphoryl-undecaprenol N-acetylglucosamine transferase</fullName>
        <ecNumber evidence="2">2.4.1.227</ecNumber>
    </submittedName>
</protein>
<dbReference type="Pfam" id="PF04101">
    <property type="entry name" value="Glyco_tran_28_C"/>
    <property type="match status" value="1"/>
</dbReference>
<dbReference type="EMBL" id="VSSQ01036496">
    <property type="protein sequence ID" value="MPM88992.1"/>
    <property type="molecule type" value="Genomic_DNA"/>
</dbReference>
<dbReference type="PANTHER" id="PTHR21015">
    <property type="entry name" value="UDP-N-ACETYLGLUCOSAMINE--N-ACETYLMURAMYL-(PENTAPEPTIDE) PYROPHOSPHORYL-UNDECAPRENOL N-ACETYLGLUCOSAMINE TRANSFERASE 1"/>
    <property type="match status" value="1"/>
</dbReference>
<dbReference type="GO" id="GO:0016758">
    <property type="term" value="F:hexosyltransferase activity"/>
    <property type="evidence" value="ECO:0007669"/>
    <property type="project" value="InterPro"/>
</dbReference>
<keyword evidence="2" id="KW-0808">Transferase</keyword>
<sequence length="254" mass="28027">MKIPTAIHEQNAFPGLTTKQLARRADRLMISFDTSRRYFHREAVLVGNPINEKMLFSDRNAARQKLQAGDMPLLVTFGGSMGSRPFNEDIMELMRLHAPTGAIRHIHAAGQFGIRWMPGDLANMGVNLKALPNIDLREYIYDMDTVMAAADLVITRAGAITLGEIAVMGKPSILIPSPNVTNNHQYYNAKAFADAGAAMLVEEKDCSGAMLWEMTRELLGDKSKLAAMSQAAHGLAIYDSAQRIYDTILPLLPR</sequence>
<accession>A0A645DK92</accession>
<name>A0A645DK92_9ZZZZ</name>
<feature type="domain" description="Glycosyl transferase family 28 C-terminal" evidence="1">
    <location>
        <begin position="75"/>
        <end position="244"/>
    </location>
</feature>
<comment type="caution">
    <text evidence="2">The sequence shown here is derived from an EMBL/GenBank/DDBJ whole genome shotgun (WGS) entry which is preliminary data.</text>
</comment>
<proteinExistence type="predicted"/>